<sequence>MRGLTIKRLGRAAAVLAGAVVLSGCISLLPETQPRTLYRLASAEIHADAMPRRAAIPVSLERIDAPRALATDKIALERNGAIAYMAGAGWAAPAPVLFQSVLEDAFFSEAPQLSAVRAEDGVSARYRLDAELRRFEAVYDQGENAAPLVRVTVRARLIDRGERTMAARRVITREVRASAHRQSAIVDAFSRASHDAARELAGWTGREVCAIEPEARACR</sequence>
<reference evidence="2 3" key="1">
    <citation type="submission" date="2019-09" db="EMBL/GenBank/DDBJ databases">
        <authorList>
            <person name="Kevbrin V."/>
            <person name="Grouzdev D.S."/>
        </authorList>
    </citation>
    <scope>NUCLEOTIDE SEQUENCE [LARGE SCALE GENOMIC DNA]</scope>
    <source>
        <strain evidence="2 3">G-192</strain>
    </source>
</reference>
<dbReference type="SUPFAM" id="SSF159594">
    <property type="entry name" value="XCC0632-like"/>
    <property type="match status" value="1"/>
</dbReference>
<evidence type="ECO:0000313" key="3">
    <source>
        <dbReference type="Proteomes" id="UP000325122"/>
    </source>
</evidence>
<keyword evidence="3" id="KW-1185">Reference proteome</keyword>
<name>A0A5M6ZA92_9PROT</name>
<evidence type="ECO:0000259" key="1">
    <source>
        <dbReference type="Pfam" id="PF03886"/>
    </source>
</evidence>
<dbReference type="RefSeq" id="WP_150024049.1">
    <property type="nucleotide sequence ID" value="NZ_VWOJ01000005.1"/>
</dbReference>
<accession>A0A5M6ZA92</accession>
<dbReference type="InterPro" id="IPR005586">
    <property type="entry name" value="ABC_trans_aux"/>
</dbReference>
<proteinExistence type="predicted"/>
<evidence type="ECO:0000313" key="2">
    <source>
        <dbReference type="EMBL" id="KAA5801030.1"/>
    </source>
</evidence>
<dbReference type="Pfam" id="PF03886">
    <property type="entry name" value="ABC_trans_aux"/>
    <property type="match status" value="1"/>
</dbReference>
<dbReference type="AlphaFoldDB" id="A0A5M6ZA92"/>
<gene>
    <name evidence="2" type="ORF">F1654_13305</name>
</gene>
<protein>
    <recommendedName>
        <fullName evidence="1">ABC-type transport auxiliary lipoprotein component domain-containing protein</fullName>
    </recommendedName>
</protein>
<dbReference type="PROSITE" id="PS51257">
    <property type="entry name" value="PROKAR_LIPOPROTEIN"/>
    <property type="match status" value="1"/>
</dbReference>
<dbReference type="Proteomes" id="UP000325122">
    <property type="component" value="Unassembled WGS sequence"/>
</dbReference>
<dbReference type="Gene3D" id="3.40.50.10610">
    <property type="entry name" value="ABC-type transport auxiliary lipoprotein component"/>
    <property type="match status" value="1"/>
</dbReference>
<organism evidence="2 3">
    <name type="scientific">Alkalicaulis satelles</name>
    <dbReference type="NCBI Taxonomy" id="2609175"/>
    <lineage>
        <taxon>Bacteria</taxon>
        <taxon>Pseudomonadati</taxon>
        <taxon>Pseudomonadota</taxon>
        <taxon>Alphaproteobacteria</taxon>
        <taxon>Maricaulales</taxon>
        <taxon>Maricaulaceae</taxon>
        <taxon>Alkalicaulis</taxon>
    </lineage>
</organism>
<feature type="domain" description="ABC-type transport auxiliary lipoprotein component" evidence="1">
    <location>
        <begin position="38"/>
        <end position="201"/>
    </location>
</feature>
<dbReference type="EMBL" id="VWOJ01000005">
    <property type="protein sequence ID" value="KAA5801030.1"/>
    <property type="molecule type" value="Genomic_DNA"/>
</dbReference>
<comment type="caution">
    <text evidence="2">The sequence shown here is derived from an EMBL/GenBank/DDBJ whole genome shotgun (WGS) entry which is preliminary data.</text>
</comment>